<dbReference type="Pfam" id="PF06945">
    <property type="entry name" value="DUF1289"/>
    <property type="match status" value="1"/>
</dbReference>
<accession>A0A7X3LYH6</accession>
<reference evidence="1 2" key="1">
    <citation type="submission" date="2019-12" db="EMBL/GenBank/DDBJ databases">
        <authorList>
            <person name="Li M."/>
        </authorList>
    </citation>
    <scope>NUCLEOTIDE SEQUENCE [LARGE SCALE GENOMIC DNA]</scope>
    <source>
        <strain evidence="1 2">GBMRC 2046</strain>
    </source>
</reference>
<keyword evidence="2" id="KW-1185">Reference proteome</keyword>
<sequence length="60" mass="6715">MTVPESPCINICQIDRKSGLCLGCYRTLDEIAVWSTLSKEDRRAIMDELDARRSSLPEAG</sequence>
<dbReference type="Proteomes" id="UP000433101">
    <property type="component" value="Unassembled WGS sequence"/>
</dbReference>
<dbReference type="EMBL" id="WUMV01000010">
    <property type="protein sequence ID" value="MXN67415.1"/>
    <property type="molecule type" value="Genomic_DNA"/>
</dbReference>
<name>A0A7X3LYH6_9HYPH</name>
<comment type="caution">
    <text evidence="1">The sequence shown here is derived from an EMBL/GenBank/DDBJ whole genome shotgun (WGS) entry which is preliminary data.</text>
</comment>
<dbReference type="PANTHER" id="PTHR35175">
    <property type="entry name" value="DUF1289 DOMAIN-CONTAINING PROTEIN"/>
    <property type="match status" value="1"/>
</dbReference>
<dbReference type="InterPro" id="IPR010710">
    <property type="entry name" value="DUF1289"/>
</dbReference>
<evidence type="ECO:0000313" key="2">
    <source>
        <dbReference type="Proteomes" id="UP000433101"/>
    </source>
</evidence>
<protein>
    <submittedName>
        <fullName evidence="1">DUF1289 domain-containing protein</fullName>
    </submittedName>
</protein>
<dbReference type="AlphaFoldDB" id="A0A7X3LYH6"/>
<dbReference type="RefSeq" id="WP_160777653.1">
    <property type="nucleotide sequence ID" value="NZ_WUMV01000010.1"/>
</dbReference>
<evidence type="ECO:0000313" key="1">
    <source>
        <dbReference type="EMBL" id="MXN67415.1"/>
    </source>
</evidence>
<organism evidence="1 2">
    <name type="scientific">Stappia sediminis</name>
    <dbReference type="NCBI Taxonomy" id="2692190"/>
    <lineage>
        <taxon>Bacteria</taxon>
        <taxon>Pseudomonadati</taxon>
        <taxon>Pseudomonadota</taxon>
        <taxon>Alphaproteobacteria</taxon>
        <taxon>Hyphomicrobiales</taxon>
        <taxon>Stappiaceae</taxon>
        <taxon>Stappia</taxon>
    </lineage>
</organism>
<dbReference type="PANTHER" id="PTHR35175:SF2">
    <property type="entry name" value="DUF1289 DOMAIN-CONTAINING PROTEIN"/>
    <property type="match status" value="1"/>
</dbReference>
<gene>
    <name evidence="1" type="ORF">GR183_21110</name>
</gene>
<proteinExistence type="predicted"/>